<dbReference type="Pfam" id="PF00106">
    <property type="entry name" value="adh_short"/>
    <property type="match status" value="1"/>
</dbReference>
<protein>
    <submittedName>
        <fullName evidence="2">NAD(P)-dependent dehydrogenase (Short-subunit alcohol dehydrogenase family)</fullName>
    </submittedName>
</protein>
<reference evidence="2 3" key="1">
    <citation type="submission" date="2020-07" db="EMBL/GenBank/DDBJ databases">
        <title>Sequencing the genomes of 1000 actinobacteria strains.</title>
        <authorList>
            <person name="Klenk H.-P."/>
        </authorList>
    </citation>
    <scope>NUCLEOTIDE SEQUENCE [LARGE SCALE GENOMIC DNA]</scope>
    <source>
        <strain evidence="2 3">DSM 7487</strain>
    </source>
</reference>
<dbReference type="Gene3D" id="3.40.50.720">
    <property type="entry name" value="NAD(P)-binding Rossmann-like Domain"/>
    <property type="match status" value="1"/>
</dbReference>
<dbReference type="InterPro" id="IPR036291">
    <property type="entry name" value="NAD(P)-bd_dom_sf"/>
</dbReference>
<sequence>MPQQNATPWTPDAMGSQVGRTVLVTGANSGLGFHVATEFARRGADVLLACRNSERGRAAVAQLTAEVRDSGVEPSVELVALDVADLASVRRAAADVVHRRSSIDVLVNNAGVMVPPFGRTVDGFETQVGTNHLGHFAFTGLLLPALLSGGGARVVSVASVAHRFGRLDRTNYQSERSYQKWLAYGQSKLSNLLFAFELQRRADAVGARIVSTAAHPGLSDTNLWKMTPLGGNRFGEALAQVLGRAVGQPAAQGAWPLLRAATDPGATGGEYFGPGGRQEWRGFPVAVPASPSAYDTADAAWLWARSVEWTGVDYAELTA</sequence>
<dbReference type="EMBL" id="JACCBB010000001">
    <property type="protein sequence ID" value="NYD21987.1"/>
    <property type="molecule type" value="Genomic_DNA"/>
</dbReference>
<dbReference type="GO" id="GO:0016491">
    <property type="term" value="F:oxidoreductase activity"/>
    <property type="evidence" value="ECO:0007669"/>
    <property type="project" value="UniProtKB-KW"/>
</dbReference>
<evidence type="ECO:0000313" key="2">
    <source>
        <dbReference type="EMBL" id="NYD21987.1"/>
    </source>
</evidence>
<gene>
    <name evidence="2" type="ORF">BJ968_001527</name>
</gene>
<accession>A0A7Y9DK03</accession>
<comment type="caution">
    <text evidence="2">The sequence shown here is derived from an EMBL/GenBank/DDBJ whole genome shotgun (WGS) entry which is preliminary data.</text>
</comment>
<dbReference type="RefSeq" id="WP_343077885.1">
    <property type="nucleotide sequence ID" value="NZ_BAAAGN010000005.1"/>
</dbReference>
<dbReference type="InterPro" id="IPR002347">
    <property type="entry name" value="SDR_fam"/>
</dbReference>
<name>A0A7Y9DK03_9ACTN</name>
<keyword evidence="1" id="KW-0560">Oxidoreductase</keyword>
<dbReference type="NCBIfam" id="NF004846">
    <property type="entry name" value="PRK06197.1"/>
    <property type="match status" value="1"/>
</dbReference>
<proteinExistence type="predicted"/>
<dbReference type="SUPFAM" id="SSF51735">
    <property type="entry name" value="NAD(P)-binding Rossmann-fold domains"/>
    <property type="match status" value="1"/>
</dbReference>
<keyword evidence="3" id="KW-1185">Reference proteome</keyword>
<dbReference type="PRINTS" id="PR00081">
    <property type="entry name" value="GDHRDH"/>
</dbReference>
<dbReference type="Proteomes" id="UP000521922">
    <property type="component" value="Unassembled WGS sequence"/>
</dbReference>
<evidence type="ECO:0000313" key="3">
    <source>
        <dbReference type="Proteomes" id="UP000521922"/>
    </source>
</evidence>
<dbReference type="PANTHER" id="PTHR43157">
    <property type="entry name" value="PHOSPHATIDYLINOSITOL-GLYCAN BIOSYNTHESIS CLASS F PROTEIN-RELATED"/>
    <property type="match status" value="1"/>
</dbReference>
<dbReference type="PANTHER" id="PTHR43157:SF31">
    <property type="entry name" value="PHOSPHATIDYLINOSITOL-GLYCAN BIOSYNTHESIS CLASS F PROTEIN"/>
    <property type="match status" value="1"/>
</dbReference>
<organism evidence="2 3">
    <name type="scientific">Kineococcus aurantiacus</name>
    <dbReference type="NCBI Taxonomy" id="37633"/>
    <lineage>
        <taxon>Bacteria</taxon>
        <taxon>Bacillati</taxon>
        <taxon>Actinomycetota</taxon>
        <taxon>Actinomycetes</taxon>
        <taxon>Kineosporiales</taxon>
        <taxon>Kineosporiaceae</taxon>
        <taxon>Kineococcus</taxon>
    </lineage>
</organism>
<dbReference type="CDD" id="cd05327">
    <property type="entry name" value="retinol-DH_like_SDR_c_like"/>
    <property type="match status" value="1"/>
</dbReference>
<dbReference type="AlphaFoldDB" id="A0A7Y9DK03"/>
<evidence type="ECO:0000256" key="1">
    <source>
        <dbReference type="ARBA" id="ARBA00023002"/>
    </source>
</evidence>